<keyword evidence="1" id="KW-0472">Membrane</keyword>
<dbReference type="Proteomes" id="UP001159200">
    <property type="component" value="Unassembled WGS sequence"/>
</dbReference>
<proteinExistence type="predicted"/>
<dbReference type="RefSeq" id="WP_115353180.1">
    <property type="nucleotide sequence ID" value="NZ_CP119998.1"/>
</dbReference>
<accession>A0ABT6J243</accession>
<name>A0ABT6J243_9STAP</name>
<reference evidence="2 3" key="1">
    <citation type="submission" date="2023-03" db="EMBL/GenBank/DDBJ databases">
        <title>Bacterial isolates from washroom surfaces on a university campus.</title>
        <authorList>
            <person name="Holman D.B."/>
            <person name="Gzyl K.E."/>
            <person name="Taheri A.E."/>
        </authorList>
    </citation>
    <scope>NUCLEOTIDE SEQUENCE [LARGE SCALE GENOMIC DNA]</scope>
    <source>
        <strain evidence="2 3">RD01</strain>
    </source>
</reference>
<keyword evidence="1" id="KW-0812">Transmembrane</keyword>
<evidence type="ECO:0000313" key="2">
    <source>
        <dbReference type="EMBL" id="MDH5158809.1"/>
    </source>
</evidence>
<gene>
    <name evidence="2" type="ORF">P5X59_10850</name>
</gene>
<dbReference type="NCBIfam" id="NF033608">
    <property type="entry name" value="type_I_tox_Fst"/>
    <property type="match status" value="1"/>
</dbReference>
<organism evidence="2 3">
    <name type="scientific">Staphylococcus cohnii</name>
    <dbReference type="NCBI Taxonomy" id="29382"/>
    <lineage>
        <taxon>Bacteria</taxon>
        <taxon>Bacillati</taxon>
        <taxon>Bacillota</taxon>
        <taxon>Bacilli</taxon>
        <taxon>Bacillales</taxon>
        <taxon>Staphylococcaceae</taxon>
        <taxon>Staphylococcus</taxon>
        <taxon>Staphylococcus cohnii species complex</taxon>
    </lineage>
</organism>
<feature type="transmembrane region" description="Helical" evidence="1">
    <location>
        <begin position="6"/>
        <end position="26"/>
    </location>
</feature>
<dbReference type="EMBL" id="JAROYR010000018">
    <property type="protein sequence ID" value="MDH5158809.1"/>
    <property type="molecule type" value="Genomic_DNA"/>
</dbReference>
<sequence length="31" mass="3628">MWHDIFVSVIAPVITGVILILFRCWLNNNDK</sequence>
<evidence type="ECO:0000256" key="1">
    <source>
        <dbReference type="SAM" id="Phobius"/>
    </source>
</evidence>
<protein>
    <submittedName>
        <fullName evidence="2">Type I toxin-antitoxin system Fst family toxin</fullName>
    </submittedName>
</protein>
<comment type="caution">
    <text evidence="2">The sequence shown here is derived from an EMBL/GenBank/DDBJ whole genome shotgun (WGS) entry which is preliminary data.</text>
</comment>
<keyword evidence="1" id="KW-1133">Transmembrane helix</keyword>
<evidence type="ECO:0000313" key="3">
    <source>
        <dbReference type="Proteomes" id="UP001159200"/>
    </source>
</evidence>
<keyword evidence="3" id="KW-1185">Reference proteome</keyword>